<evidence type="ECO:0000256" key="2">
    <source>
        <dbReference type="ARBA" id="ARBA00010541"/>
    </source>
</evidence>
<feature type="domain" description="PDZ" evidence="10">
    <location>
        <begin position="298"/>
        <end position="381"/>
    </location>
</feature>
<evidence type="ECO:0000256" key="3">
    <source>
        <dbReference type="ARBA" id="ARBA00022670"/>
    </source>
</evidence>
<comment type="similarity">
    <text evidence="2">Belongs to the peptidase S1C family.</text>
</comment>
<evidence type="ECO:0000313" key="12">
    <source>
        <dbReference type="Proteomes" id="UP000738431"/>
    </source>
</evidence>
<dbReference type="Proteomes" id="UP000738431">
    <property type="component" value="Chromosome"/>
</dbReference>
<reference evidence="11 12" key="2">
    <citation type="submission" date="2023-12" db="EMBL/GenBank/DDBJ databases">
        <title>Description of an unclassified Opitutus bacterium of Verrucomicrobiota.</title>
        <authorList>
            <person name="Zhang D.-F."/>
        </authorList>
    </citation>
    <scope>NUCLEOTIDE SEQUENCE [LARGE SCALE GENOMIC DNA]</scope>
    <source>
        <strain evidence="11 12">WL0086</strain>
    </source>
</reference>
<dbReference type="EC" id="3.4.21.107" evidence="11"/>
<dbReference type="Gene3D" id="2.30.42.10">
    <property type="match status" value="2"/>
</dbReference>
<keyword evidence="3" id="KW-0645">Protease</keyword>
<organism evidence="11 12">
    <name type="scientific">Actomonas aquatica</name>
    <dbReference type="NCBI Taxonomy" id="2866162"/>
    <lineage>
        <taxon>Bacteria</taxon>
        <taxon>Pseudomonadati</taxon>
        <taxon>Verrucomicrobiota</taxon>
        <taxon>Opitutia</taxon>
        <taxon>Opitutales</taxon>
        <taxon>Opitutaceae</taxon>
        <taxon>Actomonas</taxon>
    </lineage>
</organism>
<protein>
    <submittedName>
        <fullName evidence="11">Do family serine endopeptidase</fullName>
        <ecNumber evidence="11">3.4.21.107</ecNumber>
    </submittedName>
</protein>
<keyword evidence="8" id="KW-0720">Serine protease</keyword>
<dbReference type="InterPro" id="IPR011782">
    <property type="entry name" value="Pept_S1C_Do"/>
</dbReference>
<dbReference type="SMART" id="SM00228">
    <property type="entry name" value="PDZ"/>
    <property type="match status" value="2"/>
</dbReference>
<keyword evidence="7 11" id="KW-0378">Hydrolase</keyword>
<evidence type="ECO:0000313" key="11">
    <source>
        <dbReference type="EMBL" id="WRQ86926.1"/>
    </source>
</evidence>
<name>A0ABZ1C624_9BACT</name>
<dbReference type="SUPFAM" id="SSF50494">
    <property type="entry name" value="Trypsin-like serine proteases"/>
    <property type="match status" value="1"/>
</dbReference>
<dbReference type="PRINTS" id="PR00834">
    <property type="entry name" value="PROTEASES2C"/>
</dbReference>
<dbReference type="Pfam" id="PF17820">
    <property type="entry name" value="PDZ_6"/>
    <property type="match status" value="1"/>
</dbReference>
<dbReference type="NCBIfam" id="TIGR02037">
    <property type="entry name" value="degP_htrA_DO"/>
    <property type="match status" value="1"/>
</dbReference>
<dbReference type="PANTHER" id="PTHR22939">
    <property type="entry name" value="SERINE PROTEASE FAMILY S1C HTRA-RELATED"/>
    <property type="match status" value="1"/>
</dbReference>
<feature type="signal peptide" evidence="9">
    <location>
        <begin position="1"/>
        <end position="35"/>
    </location>
</feature>
<dbReference type="RefSeq" id="WP_221030762.1">
    <property type="nucleotide sequence ID" value="NZ_CP139781.1"/>
</dbReference>
<proteinExistence type="inferred from homology"/>
<gene>
    <name evidence="11" type="ORF">K1X11_019100</name>
</gene>
<dbReference type="EMBL" id="CP139781">
    <property type="protein sequence ID" value="WRQ86926.1"/>
    <property type="molecule type" value="Genomic_DNA"/>
</dbReference>
<keyword evidence="5" id="KW-0677">Repeat</keyword>
<evidence type="ECO:0000256" key="6">
    <source>
        <dbReference type="ARBA" id="ARBA00022764"/>
    </source>
</evidence>
<keyword evidence="12" id="KW-1185">Reference proteome</keyword>
<dbReference type="InterPro" id="IPR041489">
    <property type="entry name" value="PDZ_6"/>
</dbReference>
<feature type="chain" id="PRO_5045348621" evidence="9">
    <location>
        <begin position="36"/>
        <end position="508"/>
    </location>
</feature>
<evidence type="ECO:0000259" key="10">
    <source>
        <dbReference type="SMART" id="SM00228"/>
    </source>
</evidence>
<evidence type="ECO:0000256" key="4">
    <source>
        <dbReference type="ARBA" id="ARBA00022729"/>
    </source>
</evidence>
<dbReference type="Gene3D" id="2.40.10.120">
    <property type="match status" value="1"/>
</dbReference>
<dbReference type="GO" id="GO:0016787">
    <property type="term" value="F:hydrolase activity"/>
    <property type="evidence" value="ECO:0007669"/>
    <property type="project" value="UniProtKB-KW"/>
</dbReference>
<dbReference type="InterPro" id="IPR036034">
    <property type="entry name" value="PDZ_sf"/>
</dbReference>
<dbReference type="SUPFAM" id="SSF50156">
    <property type="entry name" value="PDZ domain-like"/>
    <property type="match status" value="2"/>
</dbReference>
<dbReference type="CDD" id="cd10839">
    <property type="entry name" value="cpPDZ1_DegP-like"/>
    <property type="match status" value="1"/>
</dbReference>
<evidence type="ECO:0000256" key="5">
    <source>
        <dbReference type="ARBA" id="ARBA00022737"/>
    </source>
</evidence>
<dbReference type="Pfam" id="PF13180">
    <property type="entry name" value="PDZ_2"/>
    <property type="match status" value="1"/>
</dbReference>
<keyword evidence="6" id="KW-0574">Periplasm</keyword>
<comment type="subcellular location">
    <subcellularLocation>
        <location evidence="1">Periplasm</location>
    </subcellularLocation>
</comment>
<evidence type="ECO:0000256" key="8">
    <source>
        <dbReference type="ARBA" id="ARBA00022825"/>
    </source>
</evidence>
<sequence>MNTSYQRHPQRARALRASVLIFAAAALGWTGAAIASSDKPETKVVVKVDDTPLNREGDGALRVSFSPVVKKVAPAVVQVEVTDEVQKVSAAQLPPFLRDPRMRRYFGLPDGEEFELPRAEPQRGAGSGVIVSEDGYILTNNHVVQNADKIEVTLDSGKTLKAEVVGTDPDTDLAVIKIDATDLPALTFADSDAIEVGDTVLAVGNPFGLGQTVTSGMVSALGRATMGLAYEDFIQTDAAINPGNSGGALVDTNGRLVGINTAILSRSGGFQGIGFAIPSNLARNVMQQLATDGKVTRGYLGVQLDPLTPELAEQFGLDADTKGVLISEVSEDTPAEKAGLEHGDVILAVNGRTYSTLRELRFAVANLRPGEAAEIKVFRDGDEKTIEVEIGARDGDIASLNPSAEKADEGSLNGVQVANLDPRLRRQYGIQSRVTGALIVEVDNESASYEAGLRPGMVILEINQERVRDADDAVALTEDSSPDGKTLLRVWSARYGVRYVVVDESGDE</sequence>
<evidence type="ECO:0000256" key="1">
    <source>
        <dbReference type="ARBA" id="ARBA00004418"/>
    </source>
</evidence>
<feature type="domain" description="PDZ" evidence="10">
    <location>
        <begin position="426"/>
        <end position="494"/>
    </location>
</feature>
<dbReference type="InterPro" id="IPR001478">
    <property type="entry name" value="PDZ"/>
</dbReference>
<evidence type="ECO:0000256" key="9">
    <source>
        <dbReference type="SAM" id="SignalP"/>
    </source>
</evidence>
<accession>A0ABZ1C624</accession>
<keyword evidence="4 9" id="KW-0732">Signal</keyword>
<reference evidence="11 12" key="1">
    <citation type="submission" date="2021-08" db="EMBL/GenBank/DDBJ databases">
        <authorList>
            <person name="Zhang D."/>
            <person name="Zhang A."/>
            <person name="Wang L."/>
        </authorList>
    </citation>
    <scope>NUCLEOTIDE SEQUENCE [LARGE SCALE GENOMIC DNA]</scope>
    <source>
        <strain evidence="11 12">WL0086</strain>
    </source>
</reference>
<dbReference type="Pfam" id="PF13365">
    <property type="entry name" value="Trypsin_2"/>
    <property type="match status" value="1"/>
</dbReference>
<dbReference type="PANTHER" id="PTHR22939:SF129">
    <property type="entry name" value="SERINE PROTEASE HTRA2, MITOCHONDRIAL"/>
    <property type="match status" value="1"/>
</dbReference>
<dbReference type="InterPro" id="IPR009003">
    <property type="entry name" value="Peptidase_S1_PA"/>
</dbReference>
<dbReference type="InterPro" id="IPR001940">
    <property type="entry name" value="Peptidase_S1C"/>
</dbReference>
<evidence type="ECO:0000256" key="7">
    <source>
        <dbReference type="ARBA" id="ARBA00022801"/>
    </source>
</evidence>